<feature type="transmembrane region" description="Helical" evidence="2">
    <location>
        <begin position="97"/>
        <end position="125"/>
    </location>
</feature>
<sequence length="154" mass="17065">MSAGDATAAMGKPPRPGPSGGTLWDLKRAVASQVEALKRRLDALHSCAHADLDASLSRVAKRVKTQKQVCQQLTDEVGKEYKEMSDNIKESSEKVKFLYFMLLHGNCQLLSSVVYVILICFQYLVSKVTILEMTKTVEKAIDGLRSRYNISMPA</sequence>
<name>A0AAV5FP01_ELECO</name>
<evidence type="ECO:0000256" key="1">
    <source>
        <dbReference type="SAM" id="MobiDB-lite"/>
    </source>
</evidence>
<gene>
    <name evidence="4" type="primary">gb25351</name>
    <name evidence="3" type="synonym">gb25306</name>
    <name evidence="3" type="ORF">PR202_gb25306</name>
    <name evidence="4" type="ORF">PR202_gb25351</name>
</gene>
<keyword evidence="2" id="KW-0812">Transmembrane</keyword>
<evidence type="ECO:0000313" key="5">
    <source>
        <dbReference type="Proteomes" id="UP001054889"/>
    </source>
</evidence>
<keyword evidence="2" id="KW-0472">Membrane</keyword>
<accession>A0AAV5FP01</accession>
<reference evidence="4" key="2">
    <citation type="submission" date="2021-12" db="EMBL/GenBank/DDBJ databases">
        <title>Resequencing data analysis of finger millet.</title>
        <authorList>
            <person name="Hatakeyama M."/>
            <person name="Aluri S."/>
            <person name="Balachadran M.T."/>
            <person name="Sivarajan S.R."/>
            <person name="Poveda L."/>
            <person name="Shimizu-Inatsugi R."/>
            <person name="Schlapbach R."/>
            <person name="Sreeman S.M."/>
            <person name="Shimizu K.K."/>
        </authorList>
    </citation>
    <scope>NUCLEOTIDE SEQUENCE</scope>
</reference>
<protein>
    <submittedName>
        <fullName evidence="4">Uncharacterized protein</fullName>
    </submittedName>
</protein>
<dbReference type="EMBL" id="BQKI01000089">
    <property type="protein sequence ID" value="GJN36445.1"/>
    <property type="molecule type" value="Genomic_DNA"/>
</dbReference>
<comment type="caution">
    <text evidence="4">The sequence shown here is derived from an EMBL/GenBank/DDBJ whole genome shotgun (WGS) entry which is preliminary data.</text>
</comment>
<organism evidence="4 5">
    <name type="scientific">Eleusine coracana subsp. coracana</name>
    <dbReference type="NCBI Taxonomy" id="191504"/>
    <lineage>
        <taxon>Eukaryota</taxon>
        <taxon>Viridiplantae</taxon>
        <taxon>Streptophyta</taxon>
        <taxon>Embryophyta</taxon>
        <taxon>Tracheophyta</taxon>
        <taxon>Spermatophyta</taxon>
        <taxon>Magnoliopsida</taxon>
        <taxon>Liliopsida</taxon>
        <taxon>Poales</taxon>
        <taxon>Poaceae</taxon>
        <taxon>PACMAD clade</taxon>
        <taxon>Chloridoideae</taxon>
        <taxon>Cynodonteae</taxon>
        <taxon>Eleusininae</taxon>
        <taxon>Eleusine</taxon>
    </lineage>
</organism>
<evidence type="ECO:0000313" key="3">
    <source>
        <dbReference type="EMBL" id="GJN36445.1"/>
    </source>
</evidence>
<dbReference type="PANTHER" id="PTHR37371">
    <property type="entry name" value="OS08G0180400 PROTEIN"/>
    <property type="match status" value="1"/>
</dbReference>
<reference evidence="4" key="1">
    <citation type="journal article" date="2018" name="DNA Res.">
        <title>Multiple hybrid de novo genome assembly of finger millet, an orphan allotetraploid crop.</title>
        <authorList>
            <person name="Hatakeyama M."/>
            <person name="Aluri S."/>
            <person name="Balachadran M.T."/>
            <person name="Sivarajan S.R."/>
            <person name="Patrignani A."/>
            <person name="Gruter S."/>
            <person name="Poveda L."/>
            <person name="Shimizu-Inatsugi R."/>
            <person name="Baeten J."/>
            <person name="Francoijs K.J."/>
            <person name="Nataraja K.N."/>
            <person name="Reddy Y.A.N."/>
            <person name="Phadnis S."/>
            <person name="Ravikumar R.L."/>
            <person name="Schlapbach R."/>
            <person name="Sreeman S.M."/>
            <person name="Shimizu K.K."/>
        </authorList>
    </citation>
    <scope>NUCLEOTIDE SEQUENCE</scope>
</reference>
<keyword evidence="2" id="KW-1133">Transmembrane helix</keyword>
<dbReference type="EMBL" id="BQKI01000089">
    <property type="protein sequence ID" value="GJN36488.1"/>
    <property type="molecule type" value="Genomic_DNA"/>
</dbReference>
<evidence type="ECO:0000256" key="2">
    <source>
        <dbReference type="SAM" id="Phobius"/>
    </source>
</evidence>
<evidence type="ECO:0000313" key="4">
    <source>
        <dbReference type="EMBL" id="GJN36488.1"/>
    </source>
</evidence>
<feature type="region of interest" description="Disordered" evidence="1">
    <location>
        <begin position="1"/>
        <end position="22"/>
    </location>
</feature>
<keyword evidence="5" id="KW-1185">Reference proteome</keyword>
<dbReference type="AlphaFoldDB" id="A0AAV5FP01"/>
<dbReference type="Proteomes" id="UP001054889">
    <property type="component" value="Unassembled WGS sequence"/>
</dbReference>
<dbReference type="PANTHER" id="PTHR37371:SF8">
    <property type="entry name" value="OS07G0452600 PROTEIN"/>
    <property type="match status" value="1"/>
</dbReference>
<proteinExistence type="predicted"/>